<dbReference type="CDD" id="cd00093">
    <property type="entry name" value="HTH_XRE"/>
    <property type="match status" value="1"/>
</dbReference>
<keyword evidence="3" id="KW-1185">Reference proteome</keyword>
<dbReference type="InterPro" id="IPR043917">
    <property type="entry name" value="DUF5753"/>
</dbReference>
<dbReference type="EMBL" id="WUTW01000001">
    <property type="protein sequence ID" value="MXQ63377.1"/>
    <property type="molecule type" value="Genomic_DNA"/>
</dbReference>
<dbReference type="PROSITE" id="PS50943">
    <property type="entry name" value="HTH_CROC1"/>
    <property type="match status" value="1"/>
</dbReference>
<dbReference type="SMART" id="SM00530">
    <property type="entry name" value="HTH_XRE"/>
    <property type="match status" value="1"/>
</dbReference>
<organism evidence="2 3">
    <name type="scientific">Actinomadura rayongensis</name>
    <dbReference type="NCBI Taxonomy" id="1429076"/>
    <lineage>
        <taxon>Bacteria</taxon>
        <taxon>Bacillati</taxon>
        <taxon>Actinomycetota</taxon>
        <taxon>Actinomycetes</taxon>
        <taxon>Streptosporangiales</taxon>
        <taxon>Thermomonosporaceae</taxon>
        <taxon>Actinomadura</taxon>
    </lineage>
</organism>
<dbReference type="InterPro" id="IPR010982">
    <property type="entry name" value="Lambda_DNA-bd_dom_sf"/>
</dbReference>
<dbReference type="OrthoDB" id="4966777at2"/>
<gene>
    <name evidence="2" type="ORF">GQ466_04955</name>
</gene>
<dbReference type="GO" id="GO:0003677">
    <property type="term" value="F:DNA binding"/>
    <property type="evidence" value="ECO:0007669"/>
    <property type="project" value="InterPro"/>
</dbReference>
<dbReference type="RefSeq" id="WP_161101547.1">
    <property type="nucleotide sequence ID" value="NZ_WUTW01000001.1"/>
</dbReference>
<dbReference type="AlphaFoldDB" id="A0A6I4VZG3"/>
<accession>A0A6I4VZG3</accession>
<evidence type="ECO:0000313" key="3">
    <source>
        <dbReference type="Proteomes" id="UP000431901"/>
    </source>
</evidence>
<sequence length="284" mass="32230">MTLDPGRAGADRRQLAAARRDLRSASGLSGERLARRCHMSQSKISRIENGRTLPSITDVERILHALGADRDTGEELVRLARTANTEYQDVRASVRQGLHHRQRELAGLDADARRLSFFLPALISGLLQTPAYMKRAMDMAVEPAQGDTARAIALKLERQAVLHDASKAFDFLLTEQAVRWRLCPPETMCEQIDRIIALSRLDNVRIGVVHPGRDVEVGPMNTFTVYDDRLVTVEIFTGRVVLRDPKDIAYHRRLFAYFERHALWGDDARALLADFSREFMRERD</sequence>
<dbReference type="Proteomes" id="UP000431901">
    <property type="component" value="Unassembled WGS sequence"/>
</dbReference>
<dbReference type="SUPFAM" id="SSF47413">
    <property type="entry name" value="lambda repressor-like DNA-binding domains"/>
    <property type="match status" value="1"/>
</dbReference>
<feature type="domain" description="HTH cro/C1-type" evidence="1">
    <location>
        <begin position="20"/>
        <end position="73"/>
    </location>
</feature>
<dbReference type="Pfam" id="PF19054">
    <property type="entry name" value="DUF5753"/>
    <property type="match status" value="1"/>
</dbReference>
<dbReference type="Pfam" id="PF13560">
    <property type="entry name" value="HTH_31"/>
    <property type="match status" value="1"/>
</dbReference>
<protein>
    <submittedName>
        <fullName evidence="2">Helix-turn-helix domain-containing protein</fullName>
    </submittedName>
</protein>
<proteinExistence type="predicted"/>
<dbReference type="InterPro" id="IPR001387">
    <property type="entry name" value="Cro/C1-type_HTH"/>
</dbReference>
<comment type="caution">
    <text evidence="2">The sequence shown here is derived from an EMBL/GenBank/DDBJ whole genome shotgun (WGS) entry which is preliminary data.</text>
</comment>
<evidence type="ECO:0000259" key="1">
    <source>
        <dbReference type="PROSITE" id="PS50943"/>
    </source>
</evidence>
<reference evidence="2 3" key="1">
    <citation type="submission" date="2019-12" db="EMBL/GenBank/DDBJ databases">
        <title>Nocardia macrotermitis sp. nov. and Nocardia aurantia sp. nov., isolated from the gut of the fungus growing-termite Macrotermes natalensis.</title>
        <authorList>
            <person name="Christine B."/>
            <person name="Rene B."/>
        </authorList>
    </citation>
    <scope>NUCLEOTIDE SEQUENCE [LARGE SCALE GENOMIC DNA]</scope>
    <source>
        <strain evidence="2 3">DSM 102126</strain>
    </source>
</reference>
<dbReference type="Gene3D" id="1.10.260.40">
    <property type="entry name" value="lambda repressor-like DNA-binding domains"/>
    <property type="match status" value="1"/>
</dbReference>
<name>A0A6I4VZG3_9ACTN</name>
<evidence type="ECO:0000313" key="2">
    <source>
        <dbReference type="EMBL" id="MXQ63377.1"/>
    </source>
</evidence>